<dbReference type="InterPro" id="IPR001647">
    <property type="entry name" value="HTH_TetR"/>
</dbReference>
<dbReference type="InterPro" id="IPR036271">
    <property type="entry name" value="Tet_transcr_reg_TetR-rel_C_sf"/>
</dbReference>
<dbReference type="InterPro" id="IPR050109">
    <property type="entry name" value="HTH-type_TetR-like_transc_reg"/>
</dbReference>
<feature type="DNA-binding region" description="H-T-H motif" evidence="4">
    <location>
        <begin position="96"/>
        <end position="115"/>
    </location>
</feature>
<keyword evidence="7" id="KW-1185">Reference proteome</keyword>
<evidence type="ECO:0000313" key="7">
    <source>
        <dbReference type="Proteomes" id="UP001595557"/>
    </source>
</evidence>
<dbReference type="InterPro" id="IPR009057">
    <property type="entry name" value="Homeodomain-like_sf"/>
</dbReference>
<keyword evidence="2 4" id="KW-0238">DNA-binding</keyword>
<gene>
    <name evidence="6" type="ORF">ACFOD7_01295</name>
</gene>
<dbReference type="PANTHER" id="PTHR30055:SF234">
    <property type="entry name" value="HTH-TYPE TRANSCRIPTIONAL REGULATOR BETI"/>
    <property type="match status" value="1"/>
</dbReference>
<dbReference type="PANTHER" id="PTHR30055">
    <property type="entry name" value="HTH-TYPE TRANSCRIPTIONAL REGULATOR RUTR"/>
    <property type="match status" value="1"/>
</dbReference>
<dbReference type="RefSeq" id="WP_207470263.1">
    <property type="nucleotide sequence ID" value="NZ_JAFNAW010000041.1"/>
</dbReference>
<dbReference type="PRINTS" id="PR00455">
    <property type="entry name" value="HTHTETR"/>
</dbReference>
<dbReference type="InterPro" id="IPR039536">
    <property type="entry name" value="TetR_C_Proteobacteria"/>
</dbReference>
<comment type="caution">
    <text evidence="6">The sequence shown here is derived from an EMBL/GenBank/DDBJ whole genome shotgun (WGS) entry which is preliminary data.</text>
</comment>
<evidence type="ECO:0000259" key="5">
    <source>
        <dbReference type="PROSITE" id="PS50977"/>
    </source>
</evidence>
<dbReference type="Pfam" id="PF14246">
    <property type="entry name" value="TetR_C_7"/>
    <property type="match status" value="1"/>
</dbReference>
<dbReference type="SUPFAM" id="SSF46689">
    <property type="entry name" value="Homeodomain-like"/>
    <property type="match status" value="1"/>
</dbReference>
<keyword evidence="1" id="KW-0805">Transcription regulation</keyword>
<dbReference type="Proteomes" id="UP001595557">
    <property type="component" value="Unassembled WGS sequence"/>
</dbReference>
<proteinExistence type="predicted"/>
<protein>
    <submittedName>
        <fullName evidence="6">TetR/AcrR family transcriptional regulator</fullName>
    </submittedName>
</protein>
<dbReference type="Pfam" id="PF00440">
    <property type="entry name" value="TetR_N"/>
    <property type="match status" value="1"/>
</dbReference>
<accession>A0ABV7ICJ6</accession>
<keyword evidence="3" id="KW-0804">Transcription</keyword>
<evidence type="ECO:0000256" key="4">
    <source>
        <dbReference type="PROSITE-ProRule" id="PRU00335"/>
    </source>
</evidence>
<dbReference type="EMBL" id="JBHRTE010000004">
    <property type="protein sequence ID" value="MFC3166680.1"/>
    <property type="molecule type" value="Genomic_DNA"/>
</dbReference>
<dbReference type="Gene3D" id="1.10.357.10">
    <property type="entry name" value="Tetracycline Repressor, domain 2"/>
    <property type="match status" value="1"/>
</dbReference>
<feature type="domain" description="HTH tetR-type" evidence="5">
    <location>
        <begin position="73"/>
        <end position="133"/>
    </location>
</feature>
<organism evidence="6 7">
    <name type="scientific">Paracoccus fontiphilus</name>
    <dbReference type="NCBI Taxonomy" id="1815556"/>
    <lineage>
        <taxon>Bacteria</taxon>
        <taxon>Pseudomonadati</taxon>
        <taxon>Pseudomonadota</taxon>
        <taxon>Alphaproteobacteria</taxon>
        <taxon>Rhodobacterales</taxon>
        <taxon>Paracoccaceae</taxon>
        <taxon>Paracoccus</taxon>
    </lineage>
</organism>
<dbReference type="PROSITE" id="PS50977">
    <property type="entry name" value="HTH_TETR_2"/>
    <property type="match status" value="1"/>
</dbReference>
<name>A0ABV7ICJ6_9RHOB</name>
<evidence type="ECO:0000313" key="6">
    <source>
        <dbReference type="EMBL" id="MFC3166680.1"/>
    </source>
</evidence>
<reference evidence="7" key="1">
    <citation type="journal article" date="2019" name="Int. J. Syst. Evol. Microbiol.">
        <title>The Global Catalogue of Microorganisms (GCM) 10K type strain sequencing project: providing services to taxonomists for standard genome sequencing and annotation.</title>
        <authorList>
            <consortium name="The Broad Institute Genomics Platform"/>
            <consortium name="The Broad Institute Genome Sequencing Center for Infectious Disease"/>
            <person name="Wu L."/>
            <person name="Ma J."/>
        </authorList>
    </citation>
    <scope>NUCLEOTIDE SEQUENCE [LARGE SCALE GENOMIC DNA]</scope>
    <source>
        <strain evidence="7">KCTC 52239</strain>
    </source>
</reference>
<evidence type="ECO:0000256" key="1">
    <source>
        <dbReference type="ARBA" id="ARBA00023015"/>
    </source>
</evidence>
<sequence>MATTGPHAQPGHSPCSGKLRNHVRYAFKLQRILARQLRNRAVSEFFSEVPVKVKAEIKELTRGCRLRGRPPSAEAAERIVEAATALFLGKGYGATTMQDVARRFGGSKQTIYARFPDKKALLEAVVTAFTERKLQTPRQLAAADGPADQMLRQLARAMLNAIMDRDSVMMLRLVISECQAAPDLAEMMERRWRRPGLEMVQLVMERLIAQGQLQGDAGFLARHFCESVLLPHAWDSLFEMGELTVTTDRLQVLDAAVDFFLSAAAPKDAVSPQPS</sequence>
<evidence type="ECO:0000256" key="3">
    <source>
        <dbReference type="ARBA" id="ARBA00023163"/>
    </source>
</evidence>
<dbReference type="SUPFAM" id="SSF48498">
    <property type="entry name" value="Tetracyclin repressor-like, C-terminal domain"/>
    <property type="match status" value="1"/>
</dbReference>
<evidence type="ECO:0000256" key="2">
    <source>
        <dbReference type="ARBA" id="ARBA00023125"/>
    </source>
</evidence>